<dbReference type="PANTHER" id="PTHR32303">
    <property type="entry name" value="QUINOPROTEIN ALCOHOL DEHYDROGENASE (CYTOCHROME C)"/>
    <property type="match status" value="1"/>
</dbReference>
<comment type="cofactor">
    <cofactor evidence="1">
        <name>pyrroloquinoline quinone</name>
        <dbReference type="ChEBI" id="CHEBI:58442"/>
    </cofactor>
</comment>
<dbReference type="Pfam" id="PF01011">
    <property type="entry name" value="PQQ"/>
    <property type="match status" value="2"/>
</dbReference>
<evidence type="ECO:0000259" key="5">
    <source>
        <dbReference type="Pfam" id="PF01011"/>
    </source>
</evidence>
<proteinExistence type="inferred from homology"/>
<keyword evidence="3" id="KW-0560">Oxidoreductase</keyword>
<evidence type="ECO:0000256" key="3">
    <source>
        <dbReference type="ARBA" id="ARBA00023002"/>
    </source>
</evidence>
<comment type="caution">
    <text evidence="6">The sequence shown here is derived from an EMBL/GenBank/DDBJ whole genome shotgun (WGS) entry which is preliminary data.</text>
</comment>
<feature type="domain" description="Pyrrolo-quinoline quinone repeat" evidence="5">
    <location>
        <begin position="464"/>
        <end position="519"/>
    </location>
</feature>
<dbReference type="NCBIfam" id="TIGR04528">
    <property type="entry name" value="acido_non_PQQ"/>
    <property type="match status" value="1"/>
</dbReference>
<organism evidence="6 7">
    <name type="scientific">Acidicapsa dinghuensis</name>
    <dbReference type="NCBI Taxonomy" id="2218256"/>
    <lineage>
        <taxon>Bacteria</taxon>
        <taxon>Pseudomonadati</taxon>
        <taxon>Acidobacteriota</taxon>
        <taxon>Terriglobia</taxon>
        <taxon>Terriglobales</taxon>
        <taxon>Acidobacteriaceae</taxon>
        <taxon>Acidicapsa</taxon>
    </lineage>
</organism>
<dbReference type="PANTHER" id="PTHR32303:SF20">
    <property type="entry name" value="QUINOPROTEIN ETHANOL DEHYDROGENASE"/>
    <property type="match status" value="1"/>
</dbReference>
<dbReference type="EMBL" id="JBHSPH010000005">
    <property type="protein sequence ID" value="MFC5863458.1"/>
    <property type="molecule type" value="Genomic_DNA"/>
</dbReference>
<dbReference type="Gene3D" id="2.140.10.10">
    <property type="entry name" value="Quinoprotein alcohol dehydrogenase-like superfamily"/>
    <property type="match status" value="1"/>
</dbReference>
<reference evidence="7" key="1">
    <citation type="journal article" date="2019" name="Int. J. Syst. Evol. Microbiol.">
        <title>The Global Catalogue of Microorganisms (GCM) 10K type strain sequencing project: providing services to taxonomists for standard genome sequencing and annotation.</title>
        <authorList>
            <consortium name="The Broad Institute Genomics Platform"/>
            <consortium name="The Broad Institute Genome Sequencing Center for Infectious Disease"/>
            <person name="Wu L."/>
            <person name="Ma J."/>
        </authorList>
    </citation>
    <scope>NUCLEOTIDE SEQUENCE [LARGE SCALE GENOMIC DNA]</scope>
    <source>
        <strain evidence="7">JCM 4087</strain>
    </source>
</reference>
<feature type="chain" id="PRO_5045299211" evidence="4">
    <location>
        <begin position="28"/>
        <end position="548"/>
    </location>
</feature>
<dbReference type="RefSeq" id="WP_263340498.1">
    <property type="nucleotide sequence ID" value="NZ_JAGSYH010000005.1"/>
</dbReference>
<dbReference type="InterPro" id="IPR018391">
    <property type="entry name" value="PQQ_b-propeller_rpt"/>
</dbReference>
<evidence type="ECO:0000313" key="7">
    <source>
        <dbReference type="Proteomes" id="UP001596091"/>
    </source>
</evidence>
<dbReference type="Proteomes" id="UP001596091">
    <property type="component" value="Unassembled WGS sequence"/>
</dbReference>
<feature type="signal peptide" evidence="4">
    <location>
        <begin position="1"/>
        <end position="27"/>
    </location>
</feature>
<dbReference type="SUPFAM" id="SSF50998">
    <property type="entry name" value="Quinoprotein alcohol dehydrogenase-like"/>
    <property type="match status" value="1"/>
</dbReference>
<dbReference type="InterPro" id="IPR030939">
    <property type="entry name" value="Acido_non_PQQ"/>
</dbReference>
<accession>A0ABW1EKF6</accession>
<comment type="similarity">
    <text evidence="2">Belongs to the bacterial PQQ dehydrogenase family.</text>
</comment>
<dbReference type="InterPro" id="IPR011047">
    <property type="entry name" value="Quinoprotein_ADH-like_sf"/>
</dbReference>
<name>A0ABW1EKF6_9BACT</name>
<dbReference type="InterPro" id="IPR002372">
    <property type="entry name" value="PQQ_rpt_dom"/>
</dbReference>
<sequence length="548" mass="59359">MKLRNAILTISLLPVSLAMPVSLPAQGLDPAAILHPAPGSWPTYNGDYSGKRFSPLKQINAGNVKDLNLAWSYQIHTGPSALPFSAGIKATPLEVDGILYFSVPDHAWAVDARTGREIWHYSWQSKGGIHIGNRGVAVYHDAVYFETPDDHLICLDKNTGKLRWSVEIADLTLEYFATPAPLVVNNHIIVGVGGDSLDDPGYLEARDPETGAVQWRFNTEPRPGEPGADTWPNAQAMEHGGGMTWLTGTYDPDLNLLFWGTGNPNPVHAPQSRKGDNLYTCSIVALNPDNGKLVWYFQASPHDTHDWDDVEEPVIFDANVDGKPRKLIGQAARNGFFFVLDRTNGKSVVTSKFDTDLNWSSGVNAKGQPILNSEKEPKTDGVLVNPASSGATNWPPPSFDPQTGLFYVSATPSYSVFYLTDTSAEPEGYGGRDSSVWGQSELVALDYQTGKIRWRHVYPGEGESLAGVLTTAGGLLFTGDPSNNFIAFDPKTGHPVWHAGLTSSVSNGPMTYDLDGRQYLVVAASDTLYAFTVSAGGQQRGQAARAGQ</sequence>
<dbReference type="SMART" id="SM00564">
    <property type="entry name" value="PQQ"/>
    <property type="match status" value="6"/>
</dbReference>
<feature type="domain" description="Pyrrolo-quinoline quinone repeat" evidence="5">
    <location>
        <begin position="41"/>
        <end position="349"/>
    </location>
</feature>
<keyword evidence="4" id="KW-0732">Signal</keyword>
<protein>
    <submittedName>
        <fullName evidence="6">Acido-empty-quinoprotein group A</fullName>
    </submittedName>
</protein>
<evidence type="ECO:0000256" key="4">
    <source>
        <dbReference type="SAM" id="SignalP"/>
    </source>
</evidence>
<gene>
    <name evidence="6" type="ORF">ACFPT7_14225</name>
</gene>
<evidence type="ECO:0000313" key="6">
    <source>
        <dbReference type="EMBL" id="MFC5863458.1"/>
    </source>
</evidence>
<evidence type="ECO:0000256" key="2">
    <source>
        <dbReference type="ARBA" id="ARBA00008156"/>
    </source>
</evidence>
<keyword evidence="7" id="KW-1185">Reference proteome</keyword>
<evidence type="ECO:0000256" key="1">
    <source>
        <dbReference type="ARBA" id="ARBA00001931"/>
    </source>
</evidence>